<keyword evidence="1" id="KW-0812">Transmembrane</keyword>
<proteinExistence type="predicted"/>
<evidence type="ECO:0000313" key="2">
    <source>
        <dbReference type="EMBL" id="RRB12466.1"/>
    </source>
</evidence>
<keyword evidence="1" id="KW-0472">Membrane</keyword>
<protein>
    <recommendedName>
        <fullName evidence="4">DUF4760 domain-containing protein</fullName>
    </recommendedName>
</protein>
<organism evidence="2 3">
    <name type="scientific">Larkinella knui</name>
    <dbReference type="NCBI Taxonomy" id="2025310"/>
    <lineage>
        <taxon>Bacteria</taxon>
        <taxon>Pseudomonadati</taxon>
        <taxon>Bacteroidota</taxon>
        <taxon>Cytophagia</taxon>
        <taxon>Cytophagales</taxon>
        <taxon>Spirosomataceae</taxon>
        <taxon>Larkinella</taxon>
    </lineage>
</organism>
<evidence type="ECO:0008006" key="4">
    <source>
        <dbReference type="Google" id="ProtNLM"/>
    </source>
</evidence>
<dbReference type="EMBL" id="RQJP01000004">
    <property type="protein sequence ID" value="RRB12466.1"/>
    <property type="molecule type" value="Genomic_DNA"/>
</dbReference>
<keyword evidence="3" id="KW-1185">Reference proteome</keyword>
<sequence length="247" mass="28584">MAPRLKRLTNPTGKSVIFQIVSATIAVEIFLIALCLVPYGDNSLPIFTLDKKIPMVVFASLPPVLIVIIQFRNTLALQKATFIKDFVSKLYTDKELSQSFHYLIYKYENDVYKEFLKASPERRQEMQKGRSEGIRYFDPATFQGTEEERRFDGILGYFDIIGYHYSSGTLEIEDIGKLLGYHLTFLLKREVVTDYLNSIPQYWEGITRNRVPTSVSPLRYLTILLNAFIKYNAAEEKKIRDINDKLL</sequence>
<evidence type="ECO:0000256" key="1">
    <source>
        <dbReference type="SAM" id="Phobius"/>
    </source>
</evidence>
<reference evidence="2 3" key="1">
    <citation type="submission" date="2018-11" db="EMBL/GenBank/DDBJ databases">
        <authorList>
            <person name="Zhou Z."/>
            <person name="Wang G."/>
        </authorList>
    </citation>
    <scope>NUCLEOTIDE SEQUENCE [LARGE SCALE GENOMIC DNA]</scope>
    <source>
        <strain evidence="2 3">KCTC42998</strain>
    </source>
</reference>
<comment type="caution">
    <text evidence="2">The sequence shown here is derived from an EMBL/GenBank/DDBJ whole genome shotgun (WGS) entry which is preliminary data.</text>
</comment>
<feature type="transmembrane region" description="Helical" evidence="1">
    <location>
        <begin position="52"/>
        <end position="71"/>
    </location>
</feature>
<evidence type="ECO:0000313" key="3">
    <source>
        <dbReference type="Proteomes" id="UP000274271"/>
    </source>
</evidence>
<keyword evidence="1" id="KW-1133">Transmembrane helix</keyword>
<dbReference type="RefSeq" id="WP_124908419.1">
    <property type="nucleotide sequence ID" value="NZ_RQJP01000004.1"/>
</dbReference>
<feature type="transmembrane region" description="Helical" evidence="1">
    <location>
        <begin position="16"/>
        <end position="40"/>
    </location>
</feature>
<accession>A0A3P1CHE8</accession>
<name>A0A3P1CHE8_9BACT</name>
<dbReference type="Proteomes" id="UP000274271">
    <property type="component" value="Unassembled WGS sequence"/>
</dbReference>
<dbReference type="AlphaFoldDB" id="A0A3P1CHE8"/>
<gene>
    <name evidence="2" type="ORF">EHT87_19905</name>
</gene>